<dbReference type="Proteomes" id="UP000295830">
    <property type="component" value="Unassembled WGS sequence"/>
</dbReference>
<dbReference type="Pfam" id="PF06097">
    <property type="entry name" value="DUF945"/>
    <property type="match status" value="1"/>
</dbReference>
<dbReference type="RefSeq" id="WP_133736325.1">
    <property type="nucleotide sequence ID" value="NZ_SOAX01000004.1"/>
</dbReference>
<dbReference type="AlphaFoldDB" id="A0A4R7JRG1"/>
<dbReference type="OrthoDB" id="6346050at2"/>
<dbReference type="InterPro" id="IPR010352">
    <property type="entry name" value="DUF945"/>
</dbReference>
<keyword evidence="2" id="KW-1185">Reference proteome</keyword>
<protein>
    <submittedName>
        <fullName evidence="1">Uncharacterized protein YdgA (DUF945 family)</fullName>
    </submittedName>
</protein>
<organism evidence="1 2">
    <name type="scientific">Halospina denitrificans</name>
    <dbReference type="NCBI Taxonomy" id="332522"/>
    <lineage>
        <taxon>Bacteria</taxon>
        <taxon>Pseudomonadati</taxon>
        <taxon>Pseudomonadota</taxon>
        <taxon>Gammaproteobacteria</taxon>
        <taxon>Halospina</taxon>
    </lineage>
</organism>
<accession>A0A4R7JRG1</accession>
<name>A0A4R7JRG1_9GAMM</name>
<proteinExistence type="predicted"/>
<comment type="caution">
    <text evidence="1">The sequence shown here is derived from an EMBL/GenBank/DDBJ whole genome shotgun (WGS) entry which is preliminary data.</text>
</comment>
<evidence type="ECO:0000313" key="2">
    <source>
        <dbReference type="Proteomes" id="UP000295830"/>
    </source>
</evidence>
<gene>
    <name evidence="1" type="ORF">DES49_2082</name>
</gene>
<evidence type="ECO:0000313" key="1">
    <source>
        <dbReference type="EMBL" id="TDT40316.1"/>
    </source>
</evidence>
<reference evidence="1 2" key="1">
    <citation type="submission" date="2019-03" db="EMBL/GenBank/DDBJ databases">
        <title>Genomic Encyclopedia of Type Strains, Phase IV (KMG-IV): sequencing the most valuable type-strain genomes for metagenomic binning, comparative biology and taxonomic classification.</title>
        <authorList>
            <person name="Goeker M."/>
        </authorList>
    </citation>
    <scope>NUCLEOTIDE SEQUENCE [LARGE SCALE GENOMIC DNA]</scope>
    <source>
        <strain evidence="1 2">DSM 15505</strain>
    </source>
</reference>
<sequence>MKPSMRFLPLAALILLIGVALGAPYGFGVLAESQFKRLVTDLEAREQDEWRLRPVSYERGYLSATARTQLLPPQGDDGEPALAKPVNLVTRFEHGVTGIRAVTRLENDDSGVLNTLFPEQKPKLRLEAGLGGHLDGRLLIPSFSWSPDIDIQALAGTRGTVEQFVMSADYWHGSGSHELAMDWPGFEMDVGDGVLRVENVSLDHQMAPLLESLWQGQSRFRVERMTLDPVLADPVIARSMRIDIDASEEDGYFDAALQIGIDSFETGREDFGRQVFEWTADGLHARSLDSALGAFVALQRTSRSEEGRASRRATQEMKLHESLSSSLQRLSAHGGEMAVPELLLRLPEGVIEGEMVLRYPQRPAPERDQPVSLLRHAEGQGVLIVDRNMVWVLPNTARKVLERLEQRDIVDGSDGRYHLDVRLDNMELRLNDQVLELPRLL</sequence>
<dbReference type="EMBL" id="SOAX01000004">
    <property type="protein sequence ID" value="TDT40316.1"/>
    <property type="molecule type" value="Genomic_DNA"/>
</dbReference>